<organism evidence="8 9">
    <name type="scientific">Thiovibrio frasassiensis</name>
    <dbReference type="NCBI Taxonomy" id="2984131"/>
    <lineage>
        <taxon>Bacteria</taxon>
        <taxon>Pseudomonadati</taxon>
        <taxon>Thermodesulfobacteriota</taxon>
        <taxon>Desulfobulbia</taxon>
        <taxon>Desulfobulbales</taxon>
        <taxon>Thiovibrionaceae</taxon>
        <taxon>Thiovibrio</taxon>
    </lineage>
</organism>
<dbReference type="SUPFAM" id="SSF52833">
    <property type="entry name" value="Thioredoxin-like"/>
    <property type="match status" value="1"/>
</dbReference>
<comment type="caution">
    <text evidence="8">The sequence shown here is derived from an EMBL/GenBank/DDBJ whole genome shotgun (WGS) entry which is preliminary data.</text>
</comment>
<proteinExistence type="inferred from homology"/>
<evidence type="ECO:0000256" key="5">
    <source>
        <dbReference type="ARBA" id="ARBA00023284"/>
    </source>
</evidence>
<dbReference type="PROSITE" id="PS51352">
    <property type="entry name" value="THIOREDOXIN_2"/>
    <property type="match status" value="1"/>
</dbReference>
<gene>
    <name evidence="8" type="ORF">OLX77_00200</name>
</gene>
<accession>A0A9X4RNU2</accession>
<evidence type="ECO:0000256" key="3">
    <source>
        <dbReference type="ARBA" id="ARBA00023002"/>
    </source>
</evidence>
<dbReference type="RefSeq" id="WP_307631559.1">
    <property type="nucleotide sequence ID" value="NZ_JAPHEH010000001.1"/>
</dbReference>
<feature type="chain" id="PRO_5040858919" evidence="6">
    <location>
        <begin position="28"/>
        <end position="295"/>
    </location>
</feature>
<dbReference type="InterPro" id="IPR012336">
    <property type="entry name" value="Thioredoxin-like_fold"/>
</dbReference>
<dbReference type="GO" id="GO:0016491">
    <property type="term" value="F:oxidoreductase activity"/>
    <property type="evidence" value="ECO:0007669"/>
    <property type="project" value="UniProtKB-KW"/>
</dbReference>
<name>A0A9X4RNU2_9BACT</name>
<keyword evidence="9" id="KW-1185">Reference proteome</keyword>
<protein>
    <submittedName>
        <fullName evidence="8">Thioredoxin domain-containing protein</fullName>
    </submittedName>
</protein>
<keyword evidence="4" id="KW-1015">Disulfide bond</keyword>
<evidence type="ECO:0000256" key="6">
    <source>
        <dbReference type="SAM" id="SignalP"/>
    </source>
</evidence>
<dbReference type="PANTHER" id="PTHR13887">
    <property type="entry name" value="GLUTATHIONE S-TRANSFERASE KAPPA"/>
    <property type="match status" value="1"/>
</dbReference>
<dbReference type="InterPro" id="IPR036249">
    <property type="entry name" value="Thioredoxin-like_sf"/>
</dbReference>
<evidence type="ECO:0000256" key="4">
    <source>
        <dbReference type="ARBA" id="ARBA00023157"/>
    </source>
</evidence>
<dbReference type="EMBL" id="JAPHEH010000001">
    <property type="protein sequence ID" value="MDG4474577.1"/>
    <property type="molecule type" value="Genomic_DNA"/>
</dbReference>
<feature type="signal peptide" evidence="6">
    <location>
        <begin position="1"/>
        <end position="27"/>
    </location>
</feature>
<evidence type="ECO:0000313" key="9">
    <source>
        <dbReference type="Proteomes" id="UP001154240"/>
    </source>
</evidence>
<evidence type="ECO:0000313" key="8">
    <source>
        <dbReference type="EMBL" id="MDG4474577.1"/>
    </source>
</evidence>
<evidence type="ECO:0000259" key="7">
    <source>
        <dbReference type="PROSITE" id="PS51352"/>
    </source>
</evidence>
<comment type="similarity">
    <text evidence="1">Belongs to the thioredoxin family. DsbA subfamily.</text>
</comment>
<evidence type="ECO:0000256" key="2">
    <source>
        <dbReference type="ARBA" id="ARBA00022729"/>
    </source>
</evidence>
<dbReference type="Pfam" id="PF13462">
    <property type="entry name" value="Thioredoxin_4"/>
    <property type="match status" value="1"/>
</dbReference>
<reference evidence="8" key="1">
    <citation type="journal article" date="2022" name="bioRxiv">
        <title>Thiovibrio frasassiensisgen. nov., sp. nov., an autotrophic, elemental sulfur disproportionating bacterium isolated from sulfidic karst sediment, and proposal of Thiovibrionaceae fam. nov.</title>
        <authorList>
            <person name="Aronson H."/>
            <person name="Thomas C."/>
            <person name="Bhattacharyya M."/>
            <person name="Eckstein S."/>
            <person name="Jensen S."/>
            <person name="Barco R."/>
            <person name="Macalady J."/>
            <person name="Amend J."/>
        </authorList>
    </citation>
    <scope>NUCLEOTIDE SEQUENCE</scope>
    <source>
        <strain evidence="8">RS19-109</strain>
    </source>
</reference>
<dbReference type="PANTHER" id="PTHR13887:SF14">
    <property type="entry name" value="DISULFIDE BOND FORMATION PROTEIN D"/>
    <property type="match status" value="1"/>
</dbReference>
<keyword evidence="2 6" id="KW-0732">Signal</keyword>
<evidence type="ECO:0000256" key="1">
    <source>
        <dbReference type="ARBA" id="ARBA00005791"/>
    </source>
</evidence>
<sequence>MALKAPRLFGCFPIIFAALILATPCQAGVDAEVSTALKTPAAPLDIAASLDGKWTYVLAEGGKLFIYSDKGTLEDTVTVDPAMDHIASSGLQAANIPDRVYLASSKNKTIQTVALDFSVPINIQGAPFLGPENAPVVVVAFSDFECPYCGTVGGLFGEILAKHPKEVKVVFKQFPLAMHKQAQSAALASLAAHRQGKFWQYHDLLFENQKSLSDAKYNELAKKLGLDLDRFNKDYKAPVSRQALERDMADAQIAGVRGTPTIFVNGRRLKERNIRDLQQMVTQELSKRSKGGASR</sequence>
<keyword evidence="5" id="KW-0676">Redox-active center</keyword>
<feature type="domain" description="Thioredoxin" evidence="7">
    <location>
        <begin position="108"/>
        <end position="254"/>
    </location>
</feature>
<dbReference type="AlphaFoldDB" id="A0A9X4RNU2"/>
<dbReference type="Proteomes" id="UP001154240">
    <property type="component" value="Unassembled WGS sequence"/>
</dbReference>
<dbReference type="InterPro" id="IPR013766">
    <property type="entry name" value="Thioredoxin_domain"/>
</dbReference>
<keyword evidence="3" id="KW-0560">Oxidoreductase</keyword>
<dbReference type="Gene3D" id="3.40.30.10">
    <property type="entry name" value="Glutaredoxin"/>
    <property type="match status" value="1"/>
</dbReference>
<reference evidence="8" key="2">
    <citation type="submission" date="2022-10" db="EMBL/GenBank/DDBJ databases">
        <authorList>
            <person name="Aronson H.S."/>
        </authorList>
    </citation>
    <scope>NUCLEOTIDE SEQUENCE</scope>
    <source>
        <strain evidence="8">RS19-109</strain>
    </source>
</reference>